<protein>
    <submittedName>
        <fullName evidence="6">8-amino-7-oxononanoate synthase</fullName>
    </submittedName>
</protein>
<dbReference type="InterPro" id="IPR015421">
    <property type="entry name" value="PyrdxlP-dep_Trfase_major"/>
</dbReference>
<dbReference type="InterPro" id="IPR015422">
    <property type="entry name" value="PyrdxlP-dep_Trfase_small"/>
</dbReference>
<dbReference type="EMBL" id="BNAG01000003">
    <property type="protein sequence ID" value="GHE65359.1"/>
    <property type="molecule type" value="Genomic_DNA"/>
</dbReference>
<gene>
    <name evidence="6" type="primary">bioF</name>
    <name evidence="6" type="ORF">GCM10011340_20570</name>
</gene>
<dbReference type="PANTHER" id="PTHR13693:SF77">
    <property type="entry name" value="8-AMINO-7-OXONONANOATE SYNTHASE"/>
    <property type="match status" value="1"/>
</dbReference>
<keyword evidence="3" id="KW-0808">Transferase</keyword>
<dbReference type="Gene3D" id="3.90.1150.10">
    <property type="entry name" value="Aspartate Aminotransferase, domain 1"/>
    <property type="match status" value="1"/>
</dbReference>
<comment type="caution">
    <text evidence="6">The sequence shown here is derived from an EMBL/GenBank/DDBJ whole genome shotgun (WGS) entry which is preliminary data.</text>
</comment>
<dbReference type="InterPro" id="IPR004839">
    <property type="entry name" value="Aminotransferase_I/II_large"/>
</dbReference>
<comment type="cofactor">
    <cofactor evidence="1">
        <name>pyridoxal 5'-phosphate</name>
        <dbReference type="ChEBI" id="CHEBI:597326"/>
    </cofactor>
</comment>
<keyword evidence="7" id="KW-1185">Reference proteome</keyword>
<name>A0ABQ3I556_9BACT</name>
<reference evidence="7" key="1">
    <citation type="journal article" date="2019" name="Int. J. Syst. Evol. Microbiol.">
        <title>The Global Catalogue of Microorganisms (GCM) 10K type strain sequencing project: providing services to taxonomists for standard genome sequencing and annotation.</title>
        <authorList>
            <consortium name="The Broad Institute Genomics Platform"/>
            <consortium name="The Broad Institute Genome Sequencing Center for Infectious Disease"/>
            <person name="Wu L."/>
            <person name="Ma J."/>
        </authorList>
    </citation>
    <scope>NUCLEOTIDE SEQUENCE [LARGE SCALE GENOMIC DNA]</scope>
    <source>
        <strain evidence="7">CGMCC 1.15111</strain>
    </source>
</reference>
<dbReference type="Proteomes" id="UP000658258">
    <property type="component" value="Unassembled WGS sequence"/>
</dbReference>
<evidence type="ECO:0000256" key="4">
    <source>
        <dbReference type="ARBA" id="ARBA00022898"/>
    </source>
</evidence>
<comment type="similarity">
    <text evidence="2">Belongs to the class-II pyridoxal-phosphate-dependent aminotransferase family. BioF subfamily.</text>
</comment>
<proteinExistence type="inferred from homology"/>
<keyword evidence="4" id="KW-0663">Pyridoxal phosphate</keyword>
<accession>A0ABQ3I556</accession>
<dbReference type="PANTHER" id="PTHR13693">
    <property type="entry name" value="CLASS II AMINOTRANSFERASE/8-AMINO-7-OXONONANOATE SYNTHASE"/>
    <property type="match status" value="1"/>
</dbReference>
<evidence type="ECO:0000256" key="2">
    <source>
        <dbReference type="ARBA" id="ARBA00010008"/>
    </source>
</evidence>
<dbReference type="InterPro" id="IPR050087">
    <property type="entry name" value="AON_synthase_class-II"/>
</dbReference>
<dbReference type="Gene3D" id="3.40.640.10">
    <property type="entry name" value="Type I PLP-dependent aspartate aminotransferase-like (Major domain)"/>
    <property type="match status" value="1"/>
</dbReference>
<evidence type="ECO:0000256" key="1">
    <source>
        <dbReference type="ARBA" id="ARBA00001933"/>
    </source>
</evidence>
<organism evidence="6 7">
    <name type="scientific">Roseivirga thermotolerans</name>
    <dbReference type="NCBI Taxonomy" id="1758176"/>
    <lineage>
        <taxon>Bacteria</taxon>
        <taxon>Pseudomonadati</taxon>
        <taxon>Bacteroidota</taxon>
        <taxon>Cytophagia</taxon>
        <taxon>Cytophagales</taxon>
        <taxon>Roseivirgaceae</taxon>
        <taxon>Roseivirga</taxon>
    </lineage>
</organism>
<dbReference type="InterPro" id="IPR015424">
    <property type="entry name" value="PyrdxlP-dep_Trfase"/>
</dbReference>
<evidence type="ECO:0000256" key="3">
    <source>
        <dbReference type="ARBA" id="ARBA00022679"/>
    </source>
</evidence>
<dbReference type="Pfam" id="PF00155">
    <property type="entry name" value="Aminotran_1_2"/>
    <property type="match status" value="1"/>
</dbReference>
<evidence type="ECO:0000313" key="6">
    <source>
        <dbReference type="EMBL" id="GHE65359.1"/>
    </source>
</evidence>
<evidence type="ECO:0000259" key="5">
    <source>
        <dbReference type="Pfam" id="PF00155"/>
    </source>
</evidence>
<dbReference type="SUPFAM" id="SSF53383">
    <property type="entry name" value="PLP-dependent transferases"/>
    <property type="match status" value="1"/>
</dbReference>
<dbReference type="RefSeq" id="WP_189630175.1">
    <property type="nucleotide sequence ID" value="NZ_BNAG01000003.1"/>
</dbReference>
<feature type="domain" description="Aminotransferase class I/classII large" evidence="5">
    <location>
        <begin position="27"/>
        <end position="357"/>
    </location>
</feature>
<evidence type="ECO:0000313" key="7">
    <source>
        <dbReference type="Proteomes" id="UP000658258"/>
    </source>
</evidence>
<sequence>MERLLNQLNKRKSTNSFRELRTPTKGLIDFSSNDYLGLAQSKELKETIMERYSSMHSLNGSTGSRLITGNSQLTEATESLLADVFQSESTLVFNSGYMANLALFSAIPQRGDTILYDELSHACIKDGARLSLARKMPFKHNALDDLSRKLEQSEGQVYVAVESVYSMDGDAAPLQELVTLTQKHKAHLIIDEAHSTGVFGKNGSGMVNELGLGEQVFAVVYTFGKGMGIHGAAIATNATAKDYLINFSRPFIYTTAPSDFELISIQEAFGQLSSAPWRQLKLQANSQLFNSLLPENASPSAIKAVVVGGNDKTKSVASELLQLGLDVRPILSPTVKEGTERLRICLHSFNTEEEIVLLCGQLKRLTKRSDS</sequence>